<dbReference type="CDD" id="cd00087">
    <property type="entry name" value="FReD"/>
    <property type="match status" value="1"/>
</dbReference>
<evidence type="ECO:0000256" key="3">
    <source>
        <dbReference type="ARBA" id="ARBA00023157"/>
    </source>
</evidence>
<dbReference type="Gene3D" id="3.90.215.10">
    <property type="entry name" value="Gamma Fibrinogen, chain A, domain 1"/>
    <property type="match status" value="1"/>
</dbReference>
<keyword evidence="2" id="KW-0964">Secreted</keyword>
<gene>
    <name evidence="6" type="ORF">GOODEAATRI_025641</name>
</gene>
<evidence type="ECO:0000256" key="2">
    <source>
        <dbReference type="ARBA" id="ARBA00022525"/>
    </source>
</evidence>
<protein>
    <recommendedName>
        <fullName evidence="5">Fibrinogen C-terminal domain-containing protein</fullName>
    </recommendedName>
</protein>
<comment type="subcellular location">
    <subcellularLocation>
        <location evidence="1">Secreted</location>
    </subcellularLocation>
</comment>
<reference evidence="6 7" key="1">
    <citation type="submission" date="2021-06" db="EMBL/GenBank/DDBJ databases">
        <authorList>
            <person name="Palmer J.M."/>
        </authorList>
    </citation>
    <scope>NUCLEOTIDE SEQUENCE [LARGE SCALE GENOMIC DNA]</scope>
    <source>
        <strain evidence="6 7">GA_2019</strain>
        <tissue evidence="6">Muscle</tissue>
    </source>
</reference>
<evidence type="ECO:0000256" key="4">
    <source>
        <dbReference type="ARBA" id="ARBA00023180"/>
    </source>
</evidence>
<keyword evidence="7" id="KW-1185">Reference proteome</keyword>
<evidence type="ECO:0000259" key="5">
    <source>
        <dbReference type="PROSITE" id="PS51406"/>
    </source>
</evidence>
<dbReference type="PANTHER" id="PTHR47221">
    <property type="entry name" value="FIBRINOGEN ALPHA CHAIN"/>
    <property type="match status" value="1"/>
</dbReference>
<evidence type="ECO:0000256" key="1">
    <source>
        <dbReference type="ARBA" id="ARBA00004613"/>
    </source>
</evidence>
<dbReference type="InterPro" id="IPR036056">
    <property type="entry name" value="Fibrinogen-like_C"/>
</dbReference>
<dbReference type="InterPro" id="IPR014716">
    <property type="entry name" value="Fibrinogen_a/b/g_C_1"/>
</dbReference>
<dbReference type="NCBIfam" id="NF040941">
    <property type="entry name" value="GGGWT_bact"/>
    <property type="match status" value="1"/>
</dbReference>
<evidence type="ECO:0000313" key="7">
    <source>
        <dbReference type="Proteomes" id="UP001476798"/>
    </source>
</evidence>
<dbReference type="SUPFAM" id="SSF56496">
    <property type="entry name" value="Fibrinogen C-terminal domain-like"/>
    <property type="match status" value="1"/>
</dbReference>
<dbReference type="PROSITE" id="PS51406">
    <property type="entry name" value="FIBRINOGEN_C_2"/>
    <property type="match status" value="1"/>
</dbReference>
<evidence type="ECO:0000313" key="6">
    <source>
        <dbReference type="EMBL" id="MEQ2172860.1"/>
    </source>
</evidence>
<dbReference type="InterPro" id="IPR002181">
    <property type="entry name" value="Fibrinogen_a/b/g_C_dom"/>
</dbReference>
<accession>A0ABV0NNK0</accession>
<dbReference type="Pfam" id="PF00147">
    <property type="entry name" value="Fibrinogen_C"/>
    <property type="match status" value="1"/>
</dbReference>
<feature type="domain" description="Fibrinogen C-terminal" evidence="5">
    <location>
        <begin position="42"/>
        <end position="263"/>
    </location>
</feature>
<name>A0ABV0NNK0_9TELE</name>
<dbReference type="SMART" id="SM00186">
    <property type="entry name" value="FBG"/>
    <property type="match status" value="1"/>
</dbReference>
<proteinExistence type="predicted"/>
<dbReference type="InterPro" id="IPR037579">
    <property type="entry name" value="FIB_ANG-like"/>
</dbReference>
<dbReference type="EMBL" id="JAHRIO010043023">
    <property type="protein sequence ID" value="MEQ2172860.1"/>
    <property type="molecule type" value="Genomic_DNA"/>
</dbReference>
<dbReference type="Proteomes" id="UP001476798">
    <property type="component" value="Unassembled WGS sequence"/>
</dbReference>
<keyword evidence="3" id="KW-1015">Disulfide bond</keyword>
<comment type="caution">
    <text evidence="6">The sequence shown here is derived from an EMBL/GenBank/DDBJ whole genome shotgun (WGS) entry which is preliminary data.</text>
</comment>
<sequence length="269" mass="30410">MSCFSCETLTDRLGSSSSCSRMMFQVTFILAQLLLAVSVQSNSQAYLPIDCDDIYQHDNKSSSGVYTIYPGGPTTPLHVYCDMETDGGRWTVFLRRIDGTESFFRPWKHYKAGFGNVAGEYWLGLENILLLTMRKENELRVDMEDWEGAQAFAQYSSISIDSENAGYQLHLGSFTGGTAGDSLSNHKDMKFTTFDKDQDQWDKNCAQYYLGGFWYNTCHMANPTGMYAPHGAIGFENVHVIWHAWKGWNYSLKTIVMKIRPVAKCSCSV</sequence>
<keyword evidence="4" id="KW-0325">Glycoprotein</keyword>
<organism evidence="6 7">
    <name type="scientific">Goodea atripinnis</name>
    <dbReference type="NCBI Taxonomy" id="208336"/>
    <lineage>
        <taxon>Eukaryota</taxon>
        <taxon>Metazoa</taxon>
        <taxon>Chordata</taxon>
        <taxon>Craniata</taxon>
        <taxon>Vertebrata</taxon>
        <taxon>Euteleostomi</taxon>
        <taxon>Actinopterygii</taxon>
        <taxon>Neopterygii</taxon>
        <taxon>Teleostei</taxon>
        <taxon>Neoteleostei</taxon>
        <taxon>Acanthomorphata</taxon>
        <taxon>Ovalentaria</taxon>
        <taxon>Atherinomorphae</taxon>
        <taxon>Cyprinodontiformes</taxon>
        <taxon>Goodeidae</taxon>
        <taxon>Goodea</taxon>
    </lineage>
</organism>
<dbReference type="PANTHER" id="PTHR47221:SF5">
    <property type="entry name" value="FIBRINOGEN C-TERMINAL DOMAIN-CONTAINING PROTEIN"/>
    <property type="match status" value="1"/>
</dbReference>